<comment type="function">
    <text evidence="10">Catalyzes the phosphorylation of the position 2 hydroxy group of 4-diphosphocytidyl-2C-methyl-D-erythritol.</text>
</comment>
<keyword evidence="8 10" id="KW-0414">Isoprene biosynthesis</keyword>
<evidence type="ECO:0000256" key="7">
    <source>
        <dbReference type="ARBA" id="ARBA00022840"/>
    </source>
</evidence>
<feature type="binding site" evidence="10">
    <location>
        <begin position="93"/>
        <end position="103"/>
    </location>
    <ligand>
        <name>ATP</name>
        <dbReference type="ChEBI" id="CHEBI:30616"/>
    </ligand>
</feature>
<dbReference type="PANTHER" id="PTHR43527">
    <property type="entry name" value="4-DIPHOSPHOCYTIDYL-2-C-METHYL-D-ERYTHRITOL KINASE, CHLOROPLASTIC"/>
    <property type="match status" value="1"/>
</dbReference>
<dbReference type="SUPFAM" id="SSF54211">
    <property type="entry name" value="Ribosomal protein S5 domain 2-like"/>
    <property type="match status" value="1"/>
</dbReference>
<accession>A0A1R3WP20</accession>
<evidence type="ECO:0000313" key="14">
    <source>
        <dbReference type="Proteomes" id="UP000192455"/>
    </source>
</evidence>
<dbReference type="InterPro" id="IPR004424">
    <property type="entry name" value="IspE"/>
</dbReference>
<evidence type="ECO:0000259" key="11">
    <source>
        <dbReference type="Pfam" id="PF00288"/>
    </source>
</evidence>
<dbReference type="GO" id="GO:0005524">
    <property type="term" value="F:ATP binding"/>
    <property type="evidence" value="ECO:0007669"/>
    <property type="project" value="UniProtKB-UniRule"/>
</dbReference>
<evidence type="ECO:0000256" key="5">
    <source>
        <dbReference type="ARBA" id="ARBA00022741"/>
    </source>
</evidence>
<dbReference type="NCBIfam" id="NF011202">
    <property type="entry name" value="PRK14608.1"/>
    <property type="match status" value="1"/>
</dbReference>
<dbReference type="STRING" id="515897.SAMN05421849_1236"/>
<keyword evidence="5 10" id="KW-0547">Nucleotide-binding</keyword>
<evidence type="ECO:0000256" key="3">
    <source>
        <dbReference type="ARBA" id="ARBA00017473"/>
    </source>
</evidence>
<comment type="catalytic activity">
    <reaction evidence="10">
        <text>4-CDP-2-C-methyl-D-erythritol + ATP = 4-CDP-2-C-methyl-D-erythritol 2-phosphate + ADP + H(+)</text>
        <dbReference type="Rhea" id="RHEA:18437"/>
        <dbReference type="ChEBI" id="CHEBI:15378"/>
        <dbReference type="ChEBI" id="CHEBI:30616"/>
        <dbReference type="ChEBI" id="CHEBI:57823"/>
        <dbReference type="ChEBI" id="CHEBI:57919"/>
        <dbReference type="ChEBI" id="CHEBI:456216"/>
        <dbReference type="EC" id="2.7.1.148"/>
    </reaction>
</comment>
<proteinExistence type="inferred from homology"/>
<dbReference type="UniPathway" id="UPA00056">
    <property type="reaction ID" value="UER00094"/>
</dbReference>
<comment type="pathway">
    <text evidence="10">Isoprenoid biosynthesis; isopentenyl diphosphate biosynthesis via DXP pathway; isopentenyl diphosphate from 1-deoxy-D-xylulose 5-phosphate: step 3/6.</text>
</comment>
<evidence type="ECO:0000256" key="1">
    <source>
        <dbReference type="ARBA" id="ARBA00009684"/>
    </source>
</evidence>
<dbReference type="InterPro" id="IPR006204">
    <property type="entry name" value="GHMP_kinase_N_dom"/>
</dbReference>
<evidence type="ECO:0000256" key="4">
    <source>
        <dbReference type="ARBA" id="ARBA00022679"/>
    </source>
</evidence>
<dbReference type="Gene3D" id="3.30.70.890">
    <property type="entry name" value="GHMP kinase, C-terminal domain"/>
    <property type="match status" value="1"/>
</dbReference>
<gene>
    <name evidence="10" type="primary">ispE</name>
    <name evidence="13" type="ORF">SAMN05421849_1236</name>
</gene>
<feature type="active site" evidence="10">
    <location>
        <position position="128"/>
    </location>
</feature>
<dbReference type="InterPro" id="IPR020568">
    <property type="entry name" value="Ribosomal_Su5_D2-typ_SF"/>
</dbReference>
<feature type="domain" description="GHMP kinase C-terminal" evidence="12">
    <location>
        <begin position="202"/>
        <end position="256"/>
    </location>
</feature>
<dbReference type="GO" id="GO:0019288">
    <property type="term" value="P:isopentenyl diphosphate biosynthetic process, methylerythritol 4-phosphate pathway"/>
    <property type="evidence" value="ECO:0007669"/>
    <property type="project" value="UniProtKB-UniRule"/>
</dbReference>
<dbReference type="EC" id="2.7.1.148" evidence="2 10"/>
<name>A0A1R3WP20_9RHOB</name>
<keyword evidence="14" id="KW-1185">Reference proteome</keyword>
<evidence type="ECO:0000313" key="13">
    <source>
        <dbReference type="EMBL" id="SIT80005.1"/>
    </source>
</evidence>
<dbReference type="AlphaFoldDB" id="A0A1R3WP20"/>
<dbReference type="PANTHER" id="PTHR43527:SF2">
    <property type="entry name" value="4-DIPHOSPHOCYTIDYL-2-C-METHYL-D-ERYTHRITOL KINASE, CHLOROPLASTIC"/>
    <property type="match status" value="1"/>
</dbReference>
<dbReference type="HAMAP" id="MF_00061">
    <property type="entry name" value="IspE"/>
    <property type="match status" value="1"/>
</dbReference>
<dbReference type="Pfam" id="PF00288">
    <property type="entry name" value="GHMP_kinases_N"/>
    <property type="match status" value="1"/>
</dbReference>
<evidence type="ECO:0000256" key="2">
    <source>
        <dbReference type="ARBA" id="ARBA00012052"/>
    </source>
</evidence>
<evidence type="ECO:0000256" key="10">
    <source>
        <dbReference type="HAMAP-Rule" id="MF_00061"/>
    </source>
</evidence>
<dbReference type="InterPro" id="IPR013750">
    <property type="entry name" value="GHMP_kinase_C_dom"/>
</dbReference>
<evidence type="ECO:0000256" key="6">
    <source>
        <dbReference type="ARBA" id="ARBA00022777"/>
    </source>
</evidence>
<dbReference type="OrthoDB" id="9809438at2"/>
<dbReference type="InterPro" id="IPR036554">
    <property type="entry name" value="GHMP_kinase_C_sf"/>
</dbReference>
<feature type="domain" description="GHMP kinase N-terminal" evidence="11">
    <location>
        <begin position="74"/>
        <end position="117"/>
    </location>
</feature>
<dbReference type="PIRSF" id="PIRSF010376">
    <property type="entry name" value="IspE"/>
    <property type="match status" value="1"/>
</dbReference>
<comment type="similarity">
    <text evidence="1 10">Belongs to the GHMP kinase family. IspE subfamily.</text>
</comment>
<dbReference type="SUPFAM" id="SSF55060">
    <property type="entry name" value="GHMP Kinase, C-terminal domain"/>
    <property type="match status" value="1"/>
</dbReference>
<protein>
    <recommendedName>
        <fullName evidence="3 10">4-diphosphocytidyl-2-C-methyl-D-erythritol kinase</fullName>
        <shortName evidence="10">CMK</shortName>
        <ecNumber evidence="2 10">2.7.1.148</ecNumber>
    </recommendedName>
    <alternativeName>
        <fullName evidence="9 10">4-(cytidine-5'-diphospho)-2-C-methyl-D-erythritol kinase</fullName>
    </alternativeName>
</protein>
<dbReference type="GO" id="GO:0016114">
    <property type="term" value="P:terpenoid biosynthetic process"/>
    <property type="evidence" value="ECO:0007669"/>
    <property type="project" value="InterPro"/>
</dbReference>
<evidence type="ECO:0000256" key="8">
    <source>
        <dbReference type="ARBA" id="ARBA00023229"/>
    </source>
</evidence>
<organism evidence="13 14">
    <name type="scientific">Pontibaca methylaminivorans</name>
    <dbReference type="NCBI Taxonomy" id="515897"/>
    <lineage>
        <taxon>Bacteria</taxon>
        <taxon>Pseudomonadati</taxon>
        <taxon>Pseudomonadota</taxon>
        <taxon>Alphaproteobacteria</taxon>
        <taxon>Rhodobacterales</taxon>
        <taxon>Roseobacteraceae</taxon>
        <taxon>Pontibaca</taxon>
    </lineage>
</organism>
<evidence type="ECO:0000256" key="9">
    <source>
        <dbReference type="ARBA" id="ARBA00032554"/>
    </source>
</evidence>
<keyword evidence="7 10" id="KW-0067">ATP-binding</keyword>
<dbReference type="Proteomes" id="UP000192455">
    <property type="component" value="Unassembled WGS sequence"/>
</dbReference>
<dbReference type="EMBL" id="FTPS01000001">
    <property type="protein sequence ID" value="SIT80005.1"/>
    <property type="molecule type" value="Genomic_DNA"/>
</dbReference>
<keyword evidence="6 10" id="KW-0418">Kinase</keyword>
<evidence type="ECO:0000259" key="12">
    <source>
        <dbReference type="Pfam" id="PF08544"/>
    </source>
</evidence>
<dbReference type="InterPro" id="IPR014721">
    <property type="entry name" value="Ribsml_uS5_D2-typ_fold_subgr"/>
</dbReference>
<reference evidence="13 14" key="1">
    <citation type="submission" date="2017-01" db="EMBL/GenBank/DDBJ databases">
        <authorList>
            <person name="Mah S.A."/>
            <person name="Swanson W.J."/>
            <person name="Moy G.W."/>
            <person name="Vacquier V.D."/>
        </authorList>
    </citation>
    <scope>NUCLEOTIDE SEQUENCE [LARGE SCALE GENOMIC DNA]</scope>
    <source>
        <strain evidence="13 14">DSM 21219</strain>
    </source>
</reference>
<keyword evidence="4 10" id="KW-0808">Transferase</keyword>
<dbReference type="Gene3D" id="3.30.230.10">
    <property type="match status" value="1"/>
</dbReference>
<dbReference type="Pfam" id="PF08544">
    <property type="entry name" value="GHMP_kinases_C"/>
    <property type="match status" value="1"/>
</dbReference>
<dbReference type="GO" id="GO:0050515">
    <property type="term" value="F:4-(cytidine 5'-diphospho)-2-C-methyl-D-erythritol kinase activity"/>
    <property type="evidence" value="ECO:0007669"/>
    <property type="project" value="UniProtKB-UniRule"/>
</dbReference>
<sequence length="288" mass="29251">MAGSELRAFAPAKVNLALHVTGRQADGYHLLDSLVVFADMGDRLVLRRGAGAGIQVSGPQARGVPDGPDNLALRAALESGARDVAIMLEKHIPAGAGLGGGSTDAAAVLRVLGHWGMQHPDPLALGADLPVCMAARAARMSGIGERIVPLGGIPPLPAVLVNPGISLATATVFGAIAGAFAAPIGPVPGFSGVEDCARWLRHQRNDLEPAARARVPMIGDCLAALDANGALLARMSGSGASCFGLFATNEAAKQAAGTLAVQNPDWWVHAVTLGSADSSRLVQEPPTA</sequence>
<feature type="active site" evidence="10">
    <location>
        <position position="13"/>
    </location>
</feature>